<reference evidence="2 3" key="1">
    <citation type="submission" date="2021-06" db="EMBL/GenBank/DDBJ databases">
        <title>Caerostris darwini draft genome.</title>
        <authorList>
            <person name="Kono N."/>
            <person name="Arakawa K."/>
        </authorList>
    </citation>
    <scope>NUCLEOTIDE SEQUENCE [LARGE SCALE GENOMIC DNA]</scope>
</reference>
<accession>A0AAV4RUE9</accession>
<proteinExistence type="predicted"/>
<dbReference type="EMBL" id="BPLQ01006695">
    <property type="protein sequence ID" value="GIY24456.1"/>
    <property type="molecule type" value="Genomic_DNA"/>
</dbReference>
<organism evidence="2 3">
    <name type="scientific">Caerostris darwini</name>
    <dbReference type="NCBI Taxonomy" id="1538125"/>
    <lineage>
        <taxon>Eukaryota</taxon>
        <taxon>Metazoa</taxon>
        <taxon>Ecdysozoa</taxon>
        <taxon>Arthropoda</taxon>
        <taxon>Chelicerata</taxon>
        <taxon>Arachnida</taxon>
        <taxon>Araneae</taxon>
        <taxon>Araneomorphae</taxon>
        <taxon>Entelegynae</taxon>
        <taxon>Araneoidea</taxon>
        <taxon>Araneidae</taxon>
        <taxon>Caerostris</taxon>
    </lineage>
</organism>
<feature type="compositionally biased region" description="Basic and acidic residues" evidence="1">
    <location>
        <begin position="30"/>
        <end position="58"/>
    </location>
</feature>
<evidence type="ECO:0000256" key="1">
    <source>
        <dbReference type="SAM" id="MobiDB-lite"/>
    </source>
</evidence>
<dbReference type="Proteomes" id="UP001054837">
    <property type="component" value="Unassembled WGS sequence"/>
</dbReference>
<sequence length="113" mass="12669">MHAHHAISLKSVAKQTNQRPSSKIAYCRDVCGEKKETRKKMEGNMRRKRSESATEGKEESVFIKVAGHRTKLSKSNLELEEVLVNHRRAPSLVSCHGHSPPPSSTLSCQDYSI</sequence>
<feature type="region of interest" description="Disordered" evidence="1">
    <location>
        <begin position="1"/>
        <end position="58"/>
    </location>
</feature>
<dbReference type="AlphaFoldDB" id="A0AAV4RUE9"/>
<evidence type="ECO:0000313" key="2">
    <source>
        <dbReference type="EMBL" id="GIY24456.1"/>
    </source>
</evidence>
<protein>
    <submittedName>
        <fullName evidence="2">Uncharacterized protein</fullName>
    </submittedName>
</protein>
<gene>
    <name evidence="2" type="ORF">CDAR_169941</name>
</gene>
<evidence type="ECO:0000313" key="3">
    <source>
        <dbReference type="Proteomes" id="UP001054837"/>
    </source>
</evidence>
<keyword evidence="3" id="KW-1185">Reference proteome</keyword>
<feature type="region of interest" description="Disordered" evidence="1">
    <location>
        <begin position="94"/>
        <end position="113"/>
    </location>
</feature>
<name>A0AAV4RUE9_9ARAC</name>
<feature type="compositionally biased region" description="Polar residues" evidence="1">
    <location>
        <begin position="104"/>
        <end position="113"/>
    </location>
</feature>
<comment type="caution">
    <text evidence="2">The sequence shown here is derived from an EMBL/GenBank/DDBJ whole genome shotgun (WGS) entry which is preliminary data.</text>
</comment>